<sequence length="124" mass="13085">MQAGWLPRPPQLQPGPRVPHSAVSADSSGRAEVRGASAHILSCDPLLGRVPLLLATEDVRSRASSAATPDANGPSHTVRSFREGLQSHTVKGRFSCSVSKTRFSFAATSGSALDFRGHLTKRPG</sequence>
<evidence type="ECO:0000256" key="1">
    <source>
        <dbReference type="SAM" id="MobiDB-lite"/>
    </source>
</evidence>
<organism evidence="2 3">
    <name type="scientific">Ovis ammon polii</name>
    <dbReference type="NCBI Taxonomy" id="230172"/>
    <lineage>
        <taxon>Eukaryota</taxon>
        <taxon>Metazoa</taxon>
        <taxon>Chordata</taxon>
        <taxon>Craniata</taxon>
        <taxon>Vertebrata</taxon>
        <taxon>Euteleostomi</taxon>
        <taxon>Mammalia</taxon>
        <taxon>Eutheria</taxon>
        <taxon>Laurasiatheria</taxon>
        <taxon>Artiodactyla</taxon>
        <taxon>Ruminantia</taxon>
        <taxon>Pecora</taxon>
        <taxon>Bovidae</taxon>
        <taxon>Caprinae</taxon>
        <taxon>Ovis</taxon>
    </lineage>
</organism>
<evidence type="ECO:0000313" key="3">
    <source>
        <dbReference type="Proteomes" id="UP001214576"/>
    </source>
</evidence>
<comment type="caution">
    <text evidence="2">The sequence shown here is derived from an EMBL/GenBank/DDBJ whole genome shotgun (WGS) entry which is preliminary data.</text>
</comment>
<dbReference type="AlphaFoldDB" id="A0AAD4Y619"/>
<reference evidence="2" key="1">
    <citation type="submission" date="2022-03" db="EMBL/GenBank/DDBJ databases">
        <title>Genomic analyses of argali, domestic sheep and their hybrids provide insights into chromosomal evolution, heterosis and genetic basis of agronomic traits.</title>
        <authorList>
            <person name="Li M."/>
        </authorList>
    </citation>
    <scope>NUCLEOTIDE SEQUENCE</scope>
    <source>
        <strain evidence="2">CAU-MHL-2022a</strain>
        <tissue evidence="2">Skin</tissue>
    </source>
</reference>
<feature type="region of interest" description="Disordered" evidence="1">
    <location>
        <begin position="1"/>
        <end position="31"/>
    </location>
</feature>
<keyword evidence="3" id="KW-1185">Reference proteome</keyword>
<feature type="compositionally biased region" description="Pro residues" evidence="1">
    <location>
        <begin position="7"/>
        <end position="17"/>
    </location>
</feature>
<name>A0AAD4Y619_OVIAM</name>
<gene>
    <name evidence="2" type="ORF">MG293_010457</name>
</gene>
<protein>
    <submittedName>
        <fullName evidence="2">Uncharacterized protein</fullName>
    </submittedName>
</protein>
<dbReference type="EMBL" id="JAKZEL010000011">
    <property type="protein sequence ID" value="KAI4539065.1"/>
    <property type="molecule type" value="Genomic_DNA"/>
</dbReference>
<accession>A0AAD4Y619</accession>
<evidence type="ECO:0000313" key="2">
    <source>
        <dbReference type="EMBL" id="KAI4539065.1"/>
    </source>
</evidence>
<proteinExistence type="predicted"/>
<dbReference type="Proteomes" id="UP001214576">
    <property type="component" value="Unassembled WGS sequence"/>
</dbReference>